<accession>A0A399EGS4</accession>
<organism evidence="10 11">
    <name type="scientific">Calidithermus terrae</name>
    <dbReference type="NCBI Taxonomy" id="1408545"/>
    <lineage>
        <taxon>Bacteria</taxon>
        <taxon>Thermotogati</taxon>
        <taxon>Deinococcota</taxon>
        <taxon>Deinococci</taxon>
        <taxon>Thermales</taxon>
        <taxon>Thermaceae</taxon>
        <taxon>Calidithermus</taxon>
    </lineage>
</organism>
<dbReference type="EC" id="2.1.1.137" evidence="4"/>
<name>A0A399EGS4_9DEIN</name>
<evidence type="ECO:0000313" key="10">
    <source>
        <dbReference type="EMBL" id="RIH81442.1"/>
    </source>
</evidence>
<comment type="caution">
    <text evidence="10">The sequence shown here is derived from an EMBL/GenBank/DDBJ whole genome shotgun (WGS) entry which is preliminary data.</text>
</comment>
<comment type="catalytic activity">
    <reaction evidence="8">
        <text>arsenic triglutathione + 3 [thioredoxin]-dithiol + 3 S-adenosyl-L-methionine = trimethylarsine + 3 [thioredoxin]-disulfide + 3 glutathione + 3 S-adenosyl-L-homocysteine + 3 H(+)</text>
        <dbReference type="Rhea" id="RHEA:69432"/>
        <dbReference type="Rhea" id="RHEA-COMP:10698"/>
        <dbReference type="Rhea" id="RHEA-COMP:10700"/>
        <dbReference type="ChEBI" id="CHEBI:15378"/>
        <dbReference type="ChEBI" id="CHEBI:27130"/>
        <dbReference type="ChEBI" id="CHEBI:29950"/>
        <dbReference type="ChEBI" id="CHEBI:50058"/>
        <dbReference type="ChEBI" id="CHEBI:57856"/>
        <dbReference type="ChEBI" id="CHEBI:57925"/>
        <dbReference type="ChEBI" id="CHEBI:59789"/>
        <dbReference type="ChEBI" id="CHEBI:183640"/>
        <dbReference type="EC" id="2.1.1.137"/>
    </reaction>
</comment>
<evidence type="ECO:0000256" key="3">
    <source>
        <dbReference type="ARBA" id="ARBA00034487"/>
    </source>
</evidence>
<dbReference type="PANTHER" id="PTHR43675">
    <property type="entry name" value="ARSENITE METHYLTRANSFERASE"/>
    <property type="match status" value="1"/>
</dbReference>
<dbReference type="AlphaFoldDB" id="A0A399EGS4"/>
<reference evidence="10 11" key="1">
    <citation type="submission" date="2018-08" db="EMBL/GenBank/DDBJ databases">
        <title>Meiothermus terrae DSM 26712 genome sequencing project.</title>
        <authorList>
            <person name="Da Costa M.S."/>
            <person name="Albuquerque L."/>
            <person name="Raposo P."/>
            <person name="Froufe H.J.C."/>
            <person name="Barroso C.S."/>
            <person name="Egas C."/>
        </authorList>
    </citation>
    <scope>NUCLEOTIDE SEQUENCE [LARGE SCALE GENOMIC DNA]</scope>
    <source>
        <strain evidence="10 11">DSM 26712</strain>
    </source>
</reference>
<dbReference type="Proteomes" id="UP000265715">
    <property type="component" value="Unassembled WGS sequence"/>
</dbReference>
<evidence type="ECO:0000256" key="6">
    <source>
        <dbReference type="ARBA" id="ARBA00047941"/>
    </source>
</evidence>
<dbReference type="Pfam" id="PF13847">
    <property type="entry name" value="Methyltransf_31"/>
    <property type="match status" value="1"/>
</dbReference>
<keyword evidence="10" id="KW-0489">Methyltransferase</keyword>
<comment type="catalytic activity">
    <reaction evidence="7">
        <text>arsenic triglutathione + 2 [thioredoxin]-dithiol + 2 S-adenosyl-L-methionine + H2O = dimethylarsinous acid + 2 [thioredoxin]-disulfide + 3 glutathione + 2 S-adenosyl-L-homocysteine + 2 H(+)</text>
        <dbReference type="Rhea" id="RHEA:69464"/>
        <dbReference type="Rhea" id="RHEA-COMP:10698"/>
        <dbReference type="Rhea" id="RHEA-COMP:10700"/>
        <dbReference type="ChEBI" id="CHEBI:15377"/>
        <dbReference type="ChEBI" id="CHEBI:15378"/>
        <dbReference type="ChEBI" id="CHEBI:23808"/>
        <dbReference type="ChEBI" id="CHEBI:29950"/>
        <dbReference type="ChEBI" id="CHEBI:50058"/>
        <dbReference type="ChEBI" id="CHEBI:57856"/>
        <dbReference type="ChEBI" id="CHEBI:57925"/>
        <dbReference type="ChEBI" id="CHEBI:59789"/>
        <dbReference type="ChEBI" id="CHEBI:183640"/>
        <dbReference type="EC" id="2.1.1.137"/>
    </reaction>
</comment>
<keyword evidence="11" id="KW-1185">Reference proteome</keyword>
<keyword evidence="1 10" id="KW-0808">Transferase</keyword>
<proteinExistence type="inferred from homology"/>
<dbReference type="GO" id="GO:0032259">
    <property type="term" value="P:methylation"/>
    <property type="evidence" value="ECO:0007669"/>
    <property type="project" value="UniProtKB-KW"/>
</dbReference>
<evidence type="ECO:0000256" key="4">
    <source>
        <dbReference type="ARBA" id="ARBA00034521"/>
    </source>
</evidence>
<dbReference type="InterPro" id="IPR025714">
    <property type="entry name" value="Methyltranfer_dom"/>
</dbReference>
<feature type="domain" description="Methyltransferase" evidence="9">
    <location>
        <begin position="71"/>
        <end position="217"/>
    </location>
</feature>
<evidence type="ECO:0000259" key="9">
    <source>
        <dbReference type="Pfam" id="PF13847"/>
    </source>
</evidence>
<comment type="similarity">
    <text evidence="3">Belongs to the methyltransferase superfamily. Arsenite methyltransferase family.</text>
</comment>
<gene>
    <name evidence="10" type="primary">rebM</name>
    <name evidence="10" type="ORF">Mterra_03150</name>
</gene>
<dbReference type="GO" id="GO:0030791">
    <property type="term" value="F:arsenite methyltransferase activity"/>
    <property type="evidence" value="ECO:0007669"/>
    <property type="project" value="UniProtKB-EC"/>
</dbReference>
<dbReference type="CDD" id="cd02440">
    <property type="entry name" value="AdoMet_MTases"/>
    <property type="match status" value="1"/>
</dbReference>
<keyword evidence="2" id="KW-0949">S-adenosyl-L-methionine</keyword>
<dbReference type="InterPro" id="IPR026669">
    <property type="entry name" value="Arsenite_MeTrfase-like"/>
</dbReference>
<evidence type="ECO:0000256" key="5">
    <source>
        <dbReference type="ARBA" id="ARBA00034545"/>
    </source>
</evidence>
<dbReference type="EMBL" id="QXDL01000173">
    <property type="protein sequence ID" value="RIH81442.1"/>
    <property type="molecule type" value="Genomic_DNA"/>
</dbReference>
<dbReference type="PANTHER" id="PTHR43675:SF8">
    <property type="entry name" value="ARSENITE METHYLTRANSFERASE"/>
    <property type="match status" value="1"/>
</dbReference>
<sequence length="255" mass="27335">MIEVDREELRAKVQAVYRKVAEEPRGGFHFELGRGLALKLGYPGELLEQIPPEALESFAGVGYHLDLAALKPGEAVLDLGSGSGTDTFGAAVRVGPQGRAVGLDMTEAQRQKAHALKERAGFAQAEFCPGYIEELPFADGSFDAVISNGVINLVPDKARVFREAARVLRPGGRLAVSDIVSELEMPLSITCNSSLWASCIGGAMQQDAYRRAVEEAGLKVVAWRENPQYAFLSKSAQGASRTYGVKSVSLLAVRG</sequence>
<evidence type="ECO:0000256" key="8">
    <source>
        <dbReference type="ARBA" id="ARBA00048428"/>
    </source>
</evidence>
<evidence type="ECO:0000256" key="2">
    <source>
        <dbReference type="ARBA" id="ARBA00022691"/>
    </source>
</evidence>
<comment type="catalytic activity">
    <reaction evidence="6">
        <text>arsenic triglutathione + [thioredoxin]-dithiol + S-adenosyl-L-methionine + 2 H2O = methylarsonous acid + [thioredoxin]-disulfide + 3 glutathione + S-adenosyl-L-homocysteine + H(+)</text>
        <dbReference type="Rhea" id="RHEA:69460"/>
        <dbReference type="Rhea" id="RHEA-COMP:10698"/>
        <dbReference type="Rhea" id="RHEA-COMP:10700"/>
        <dbReference type="ChEBI" id="CHEBI:15377"/>
        <dbReference type="ChEBI" id="CHEBI:15378"/>
        <dbReference type="ChEBI" id="CHEBI:17826"/>
        <dbReference type="ChEBI" id="CHEBI:29950"/>
        <dbReference type="ChEBI" id="CHEBI:50058"/>
        <dbReference type="ChEBI" id="CHEBI:57856"/>
        <dbReference type="ChEBI" id="CHEBI:57925"/>
        <dbReference type="ChEBI" id="CHEBI:59789"/>
        <dbReference type="ChEBI" id="CHEBI:183640"/>
        <dbReference type="EC" id="2.1.1.137"/>
    </reaction>
</comment>
<evidence type="ECO:0000256" key="7">
    <source>
        <dbReference type="ARBA" id="ARBA00047943"/>
    </source>
</evidence>
<evidence type="ECO:0000256" key="1">
    <source>
        <dbReference type="ARBA" id="ARBA00022679"/>
    </source>
</evidence>
<evidence type="ECO:0000313" key="11">
    <source>
        <dbReference type="Proteomes" id="UP000265715"/>
    </source>
</evidence>
<dbReference type="Gene3D" id="3.40.50.150">
    <property type="entry name" value="Vaccinia Virus protein VP39"/>
    <property type="match status" value="1"/>
</dbReference>
<dbReference type="SUPFAM" id="SSF53335">
    <property type="entry name" value="S-adenosyl-L-methionine-dependent methyltransferases"/>
    <property type="match status" value="1"/>
</dbReference>
<dbReference type="RefSeq" id="WP_119316090.1">
    <property type="nucleotide sequence ID" value="NZ_QXDL01000173.1"/>
</dbReference>
<protein>
    <recommendedName>
        <fullName evidence="5">Arsenite methyltransferase</fullName>
        <ecNumber evidence="4">2.1.1.137</ecNumber>
    </recommendedName>
</protein>
<dbReference type="InterPro" id="IPR029063">
    <property type="entry name" value="SAM-dependent_MTases_sf"/>
</dbReference>
<dbReference type="OrthoDB" id="43862at2"/>